<gene>
    <name evidence="1" type="ORF">HGA07_18400</name>
</gene>
<dbReference type="RefSeq" id="WP_040723928.1">
    <property type="nucleotide sequence ID" value="NZ_CAWPHS010000011.1"/>
</dbReference>
<name>A0A7X6RJE7_9NOCA</name>
<dbReference type="EMBL" id="JAAXPE010000019">
    <property type="protein sequence ID" value="NKY87593.1"/>
    <property type="molecule type" value="Genomic_DNA"/>
</dbReference>
<dbReference type="AlphaFoldDB" id="A0A7X6RJE7"/>
<protein>
    <submittedName>
        <fullName evidence="1">VOC family protein</fullName>
    </submittedName>
</protein>
<proteinExistence type="predicted"/>
<comment type="caution">
    <text evidence="1">The sequence shown here is derived from an EMBL/GenBank/DDBJ whole genome shotgun (WGS) entry which is preliminary data.</text>
</comment>
<evidence type="ECO:0000313" key="1">
    <source>
        <dbReference type="EMBL" id="NKY87593.1"/>
    </source>
</evidence>
<dbReference type="InterPro" id="IPR029068">
    <property type="entry name" value="Glyas_Bleomycin-R_OHBP_Dase"/>
</dbReference>
<evidence type="ECO:0000313" key="2">
    <source>
        <dbReference type="Proteomes" id="UP000523447"/>
    </source>
</evidence>
<organism evidence="1 2">
    <name type="scientific">Nocardia veterana</name>
    <dbReference type="NCBI Taxonomy" id="132249"/>
    <lineage>
        <taxon>Bacteria</taxon>
        <taxon>Bacillati</taxon>
        <taxon>Actinomycetota</taxon>
        <taxon>Actinomycetes</taxon>
        <taxon>Mycobacteriales</taxon>
        <taxon>Nocardiaceae</taxon>
        <taxon>Nocardia</taxon>
    </lineage>
</organism>
<accession>A0A7X6RJE7</accession>
<dbReference type="Gene3D" id="3.10.180.10">
    <property type="entry name" value="2,3-Dihydroxybiphenyl 1,2-Dioxygenase, domain 1"/>
    <property type="match status" value="1"/>
</dbReference>
<dbReference type="SUPFAM" id="SSF54593">
    <property type="entry name" value="Glyoxalase/Bleomycin resistance protein/Dihydroxybiphenyl dioxygenase"/>
    <property type="match status" value="1"/>
</dbReference>
<dbReference type="Proteomes" id="UP000523447">
    <property type="component" value="Unassembled WGS sequence"/>
</dbReference>
<keyword evidence="2" id="KW-1185">Reference proteome</keyword>
<dbReference type="Pfam" id="PF13669">
    <property type="entry name" value="Glyoxalase_4"/>
    <property type="match status" value="1"/>
</dbReference>
<reference evidence="1 2" key="1">
    <citation type="submission" date="2020-04" db="EMBL/GenBank/DDBJ databases">
        <title>MicrobeNet Type strains.</title>
        <authorList>
            <person name="Nicholson A.C."/>
        </authorList>
    </citation>
    <scope>NUCLEOTIDE SEQUENCE [LARGE SCALE GENOMIC DNA]</scope>
    <source>
        <strain evidence="1 2">DSM 44445</strain>
    </source>
</reference>
<sequence>MLLMPYHAGILVPDIATAMHDLTRRFGYTFNAPITIAIPEVEDRVADKTGAVELVAAYSCEGPFRLEVIAGQGNGVYSERLAGLHHLGVWESDPVERLRRLEADGDQIDAVIRRADGGISAIYARAGHLAGARIEYVNDDRREQLETWFATGAMPT</sequence>